<keyword evidence="2" id="KW-1185">Reference proteome</keyword>
<name>A0ABY6L0H9_9ARAC</name>
<reference evidence="1 2" key="1">
    <citation type="submission" date="2022-01" db="EMBL/GenBank/DDBJ databases">
        <title>A chromosomal length assembly of Cordylochernes scorpioides.</title>
        <authorList>
            <person name="Zeh D."/>
            <person name="Zeh J."/>
        </authorList>
    </citation>
    <scope>NUCLEOTIDE SEQUENCE [LARGE SCALE GENOMIC DNA]</scope>
    <source>
        <strain evidence="1">IN4F17</strain>
        <tissue evidence="1">Whole Body</tissue>
    </source>
</reference>
<organism evidence="1 2">
    <name type="scientific">Cordylochernes scorpioides</name>
    <dbReference type="NCBI Taxonomy" id="51811"/>
    <lineage>
        <taxon>Eukaryota</taxon>
        <taxon>Metazoa</taxon>
        <taxon>Ecdysozoa</taxon>
        <taxon>Arthropoda</taxon>
        <taxon>Chelicerata</taxon>
        <taxon>Arachnida</taxon>
        <taxon>Pseudoscorpiones</taxon>
        <taxon>Cheliferoidea</taxon>
        <taxon>Chernetidae</taxon>
        <taxon>Cordylochernes</taxon>
    </lineage>
</organism>
<sequence length="127" mass="14930">MVGCQGVAYYELLPPNQPITSDKSFRIQIYGEYMERIWLYGLLTKLKLVAYKPKLPKLAIRRGIVFPYDNARPHNFICFDHYQIPRVEWNPTFSRQSKSSLMTSSLTNQESFTIREFSNFPIDSIEQ</sequence>
<protein>
    <submittedName>
        <fullName evidence="1">Uncharacterized protein</fullName>
    </submittedName>
</protein>
<evidence type="ECO:0000313" key="1">
    <source>
        <dbReference type="EMBL" id="UYV73280.1"/>
    </source>
</evidence>
<dbReference type="EMBL" id="CP092872">
    <property type="protein sequence ID" value="UYV73280.1"/>
    <property type="molecule type" value="Genomic_DNA"/>
</dbReference>
<proteinExistence type="predicted"/>
<dbReference type="Proteomes" id="UP001235939">
    <property type="component" value="Chromosome 10"/>
</dbReference>
<accession>A0ABY6L0H9</accession>
<evidence type="ECO:0000313" key="2">
    <source>
        <dbReference type="Proteomes" id="UP001235939"/>
    </source>
</evidence>
<gene>
    <name evidence="1" type="ORF">LAZ67_10002458</name>
</gene>